<dbReference type="PANTHER" id="PTHR31511:SF12">
    <property type="entry name" value="RHO TERMINATION FACTOR N-TERMINAL DOMAIN-CONTAINING PROTEIN"/>
    <property type="match status" value="1"/>
</dbReference>
<sequence length="441" mass="49089">MHCPANVTLIAGGGELGHTNGHGNKARFRNPAGIAVKESGRLYGRIIVVNLRTLFCHACQIVQGDAEESQSEEEDCAVRRIRKVHVHDLSRISEGNAPDLVSPFAVCASAKDSVELFVSDARLNKIFSISSVADEEETDCVGQLNKLFCFDRSSLLTSLALTRDEQYLLVGDGNDSCIHLCQVRGRLKLRTISNIPDLMGIAVTDGGTVFLSSSKEHALFSLKQEEMLGGTESLTKVCGETAGHRDGAQSQWNKPTALCVYRNTVFVCDTGNNAVRMLTSAKGLIPLQSKMAQYANVFRLDKKAKEEDLPRTFEDHVKCVEELVAFLSNHEQEALERTDKRNTNVLESLTSLTNTLTEIEHSHLLDRICLESMTTLGVKCYFKGMRADHDMLTVANYAYRRARCVEDDMLFIYQKDFSYFTGSNSFYPEKIIKGEPLNIKR</sequence>
<reference evidence="1" key="1">
    <citation type="journal article" date="2023" name="G3 (Bethesda)">
        <title>Whole genome assembly and annotation of the endangered Caribbean coral Acropora cervicornis.</title>
        <authorList>
            <person name="Selwyn J.D."/>
            <person name="Vollmer S.V."/>
        </authorList>
    </citation>
    <scope>NUCLEOTIDE SEQUENCE</scope>
    <source>
        <strain evidence="1">K2</strain>
    </source>
</reference>
<name>A0AAD9V813_ACRCE</name>
<reference evidence="1" key="2">
    <citation type="journal article" date="2023" name="Science">
        <title>Genomic signatures of disease resistance in endangered staghorn corals.</title>
        <authorList>
            <person name="Vollmer S.V."/>
            <person name="Selwyn J.D."/>
            <person name="Despard B.A."/>
            <person name="Roesel C.L."/>
        </authorList>
    </citation>
    <scope>NUCLEOTIDE SEQUENCE</scope>
    <source>
        <strain evidence="1">K2</strain>
    </source>
</reference>
<organism evidence="1 2">
    <name type="scientific">Acropora cervicornis</name>
    <name type="common">Staghorn coral</name>
    <dbReference type="NCBI Taxonomy" id="6130"/>
    <lineage>
        <taxon>Eukaryota</taxon>
        <taxon>Metazoa</taxon>
        <taxon>Cnidaria</taxon>
        <taxon>Anthozoa</taxon>
        <taxon>Hexacorallia</taxon>
        <taxon>Scleractinia</taxon>
        <taxon>Astrocoeniina</taxon>
        <taxon>Acroporidae</taxon>
        <taxon>Acropora</taxon>
    </lineage>
</organism>
<dbReference type="Proteomes" id="UP001249851">
    <property type="component" value="Unassembled WGS sequence"/>
</dbReference>
<proteinExistence type="predicted"/>
<dbReference type="PANTHER" id="PTHR31511">
    <property type="entry name" value="PROTEIN CBG23764"/>
    <property type="match status" value="1"/>
</dbReference>
<gene>
    <name evidence="1" type="ORF">P5673_011836</name>
</gene>
<dbReference type="AlphaFoldDB" id="A0AAD9V813"/>
<accession>A0AAD9V813</accession>
<dbReference type="Gene3D" id="2.120.10.30">
    <property type="entry name" value="TolB, C-terminal domain"/>
    <property type="match status" value="2"/>
</dbReference>
<dbReference type="EMBL" id="JARQWQ010000022">
    <property type="protein sequence ID" value="KAK2564407.1"/>
    <property type="molecule type" value="Genomic_DNA"/>
</dbReference>
<keyword evidence="2" id="KW-1185">Reference proteome</keyword>
<dbReference type="SUPFAM" id="SSF63825">
    <property type="entry name" value="YWTD domain"/>
    <property type="match status" value="1"/>
</dbReference>
<comment type="caution">
    <text evidence="1">The sequence shown here is derived from an EMBL/GenBank/DDBJ whole genome shotgun (WGS) entry which is preliminary data.</text>
</comment>
<evidence type="ECO:0000313" key="1">
    <source>
        <dbReference type="EMBL" id="KAK2564407.1"/>
    </source>
</evidence>
<dbReference type="InterPro" id="IPR011042">
    <property type="entry name" value="6-blade_b-propeller_TolB-like"/>
</dbReference>
<evidence type="ECO:0000313" key="2">
    <source>
        <dbReference type="Proteomes" id="UP001249851"/>
    </source>
</evidence>
<protein>
    <submittedName>
        <fullName evidence="1">Uncharacterized protein</fullName>
    </submittedName>
</protein>